<evidence type="ECO:0000256" key="2">
    <source>
        <dbReference type="ARBA" id="ARBA00023242"/>
    </source>
</evidence>
<feature type="non-terminal residue" evidence="5">
    <location>
        <position position="1"/>
    </location>
</feature>
<dbReference type="InterPro" id="IPR000504">
    <property type="entry name" value="RRM_dom"/>
</dbReference>
<name>A7T7K2_NEMVE</name>
<organism evidence="5 6">
    <name type="scientific">Nematostella vectensis</name>
    <name type="common">Starlet sea anemone</name>
    <dbReference type="NCBI Taxonomy" id="45351"/>
    <lineage>
        <taxon>Eukaryota</taxon>
        <taxon>Metazoa</taxon>
        <taxon>Cnidaria</taxon>
        <taxon>Anthozoa</taxon>
        <taxon>Hexacorallia</taxon>
        <taxon>Actiniaria</taxon>
        <taxon>Edwardsiidae</taxon>
        <taxon>Nematostella</taxon>
    </lineage>
</organism>
<dbReference type="SUPFAM" id="SSF54928">
    <property type="entry name" value="RNA-binding domain, RBD"/>
    <property type="match status" value="1"/>
</dbReference>
<dbReference type="PANTHER" id="PTHR48033:SF17">
    <property type="entry name" value="RRM DOMAIN-CONTAINING PROTEIN"/>
    <property type="match status" value="1"/>
</dbReference>
<dbReference type="InterPro" id="IPR035979">
    <property type="entry name" value="RBD_domain_sf"/>
</dbReference>
<evidence type="ECO:0000313" key="6">
    <source>
        <dbReference type="Proteomes" id="UP000001593"/>
    </source>
</evidence>
<dbReference type="FunFam" id="3.30.70.330:FF:002531">
    <property type="match status" value="1"/>
</dbReference>
<dbReference type="EMBL" id="DS472124">
    <property type="protein sequence ID" value="EDO28049.1"/>
    <property type="molecule type" value="Genomic_DNA"/>
</dbReference>
<accession>A7T7K2</accession>
<keyword evidence="2" id="KW-0539">Nucleus</keyword>
<reference evidence="5 6" key="1">
    <citation type="journal article" date="2007" name="Science">
        <title>Sea anemone genome reveals ancestral eumetazoan gene repertoire and genomic organization.</title>
        <authorList>
            <person name="Putnam N.H."/>
            <person name="Srivastava M."/>
            <person name="Hellsten U."/>
            <person name="Dirks B."/>
            <person name="Chapman J."/>
            <person name="Salamov A."/>
            <person name="Terry A."/>
            <person name="Shapiro H."/>
            <person name="Lindquist E."/>
            <person name="Kapitonov V.V."/>
            <person name="Jurka J."/>
            <person name="Genikhovich G."/>
            <person name="Grigoriev I.V."/>
            <person name="Lucas S.M."/>
            <person name="Steele R.E."/>
            <person name="Finnerty J.R."/>
            <person name="Technau U."/>
            <person name="Martindale M.Q."/>
            <person name="Rokhsar D.S."/>
        </authorList>
    </citation>
    <scope>NUCLEOTIDE SEQUENCE [LARGE SCALE GENOMIC DNA]</scope>
    <source>
        <strain evidence="6">CH2 X CH6</strain>
    </source>
</reference>
<dbReference type="Gene3D" id="3.30.70.330">
    <property type="match status" value="1"/>
</dbReference>
<dbReference type="PhylomeDB" id="A7T7K2"/>
<dbReference type="GO" id="GO:0005634">
    <property type="term" value="C:nucleus"/>
    <property type="evidence" value="ECO:0000318"/>
    <property type="project" value="GO_Central"/>
</dbReference>
<dbReference type="Pfam" id="PF00076">
    <property type="entry name" value="RRM_1"/>
    <property type="match status" value="1"/>
</dbReference>
<dbReference type="PANTHER" id="PTHR48033">
    <property type="entry name" value="RNA-BINDING (RRM/RBD/RNP MOTIFS) FAMILY PROTEIN"/>
    <property type="match status" value="1"/>
</dbReference>
<evidence type="ECO:0000256" key="3">
    <source>
        <dbReference type="PROSITE-ProRule" id="PRU00176"/>
    </source>
</evidence>
<dbReference type="HOGENOM" id="CLU_012062_28_10_1"/>
<dbReference type="STRING" id="45351.A7T7K2"/>
<dbReference type="GO" id="GO:0003729">
    <property type="term" value="F:mRNA binding"/>
    <property type="evidence" value="ECO:0000318"/>
    <property type="project" value="GO_Central"/>
</dbReference>
<dbReference type="Proteomes" id="UP000001593">
    <property type="component" value="Unassembled WGS sequence"/>
</dbReference>
<protein>
    <recommendedName>
        <fullName evidence="4">RRM domain-containing protein</fullName>
    </recommendedName>
</protein>
<feature type="non-terminal residue" evidence="5">
    <location>
        <position position="55"/>
    </location>
</feature>
<dbReference type="eggNOG" id="KOG4205">
    <property type="taxonomic scope" value="Eukaryota"/>
</dbReference>
<evidence type="ECO:0000259" key="4">
    <source>
        <dbReference type="PROSITE" id="PS50102"/>
    </source>
</evidence>
<sequence length="55" mass="6343">LQGYFEKYGEVTDCVLMTDPVTKRSRCFGFITFRDPSVVQNVMDDKPHQLDGKMV</sequence>
<evidence type="ECO:0000313" key="5">
    <source>
        <dbReference type="EMBL" id="EDO28049.1"/>
    </source>
</evidence>
<comment type="subcellular location">
    <subcellularLocation>
        <location evidence="1">Nucleus</location>
    </subcellularLocation>
</comment>
<dbReference type="PROSITE" id="PS50102">
    <property type="entry name" value="RRM"/>
    <property type="match status" value="1"/>
</dbReference>
<keyword evidence="3" id="KW-0694">RNA-binding</keyword>
<dbReference type="InParanoid" id="A7T7K2"/>
<gene>
    <name evidence="5" type="ORF">NEMVEDRAFT_v1g7967</name>
</gene>
<dbReference type="InterPro" id="IPR012677">
    <property type="entry name" value="Nucleotide-bd_a/b_plait_sf"/>
</dbReference>
<dbReference type="AlphaFoldDB" id="A7T7K2"/>
<proteinExistence type="predicted"/>
<evidence type="ECO:0000256" key="1">
    <source>
        <dbReference type="ARBA" id="ARBA00004123"/>
    </source>
</evidence>
<feature type="domain" description="RRM" evidence="4">
    <location>
        <begin position="1"/>
        <end position="55"/>
    </location>
</feature>
<dbReference type="OMA" id="WDTSEEH"/>
<keyword evidence="6" id="KW-1185">Reference proteome</keyword>